<dbReference type="EC" id="2.1.1.72" evidence="1"/>
<dbReference type="EMBL" id="CACRSK010000006">
    <property type="protein sequence ID" value="VYT00306.1"/>
    <property type="molecule type" value="Genomic_DNA"/>
</dbReference>
<evidence type="ECO:0000256" key="5">
    <source>
        <dbReference type="ARBA" id="ARBA00047942"/>
    </source>
</evidence>
<dbReference type="PRINTS" id="PR00505">
    <property type="entry name" value="D12N6MTFRASE"/>
</dbReference>
<keyword evidence="2 6" id="KW-0489">Methyltransferase</keyword>
<name>A0A6N2T9A2_9BACT</name>
<dbReference type="PROSITE" id="PS00092">
    <property type="entry name" value="N6_MTASE"/>
    <property type="match status" value="1"/>
</dbReference>
<dbReference type="GO" id="GO:0009007">
    <property type="term" value="F:site-specific DNA-methyltransferase (adenine-specific) activity"/>
    <property type="evidence" value="ECO:0007669"/>
    <property type="project" value="UniProtKB-EC"/>
</dbReference>
<evidence type="ECO:0000256" key="1">
    <source>
        <dbReference type="ARBA" id="ARBA00011900"/>
    </source>
</evidence>
<reference evidence="6" key="1">
    <citation type="submission" date="2019-11" db="EMBL/GenBank/DDBJ databases">
        <authorList>
            <person name="Feng L."/>
        </authorList>
    </citation>
    <scope>NUCLEOTIDE SEQUENCE</scope>
    <source>
        <strain evidence="6">CUreolyticusLFYP111</strain>
    </source>
</reference>
<comment type="catalytic activity">
    <reaction evidence="5">
        <text>a 2'-deoxyadenosine in DNA + S-adenosyl-L-methionine = an N(6)-methyl-2'-deoxyadenosine in DNA + S-adenosyl-L-homocysteine + H(+)</text>
        <dbReference type="Rhea" id="RHEA:15197"/>
        <dbReference type="Rhea" id="RHEA-COMP:12418"/>
        <dbReference type="Rhea" id="RHEA-COMP:12419"/>
        <dbReference type="ChEBI" id="CHEBI:15378"/>
        <dbReference type="ChEBI" id="CHEBI:57856"/>
        <dbReference type="ChEBI" id="CHEBI:59789"/>
        <dbReference type="ChEBI" id="CHEBI:90615"/>
        <dbReference type="ChEBI" id="CHEBI:90616"/>
        <dbReference type="EC" id="2.1.1.72"/>
    </reaction>
</comment>
<dbReference type="InterPro" id="IPR002052">
    <property type="entry name" value="DNA_methylase_N6_adenine_CS"/>
</dbReference>
<dbReference type="Pfam" id="PF02086">
    <property type="entry name" value="MethyltransfD12"/>
    <property type="match status" value="1"/>
</dbReference>
<proteinExistence type="predicted"/>
<dbReference type="GO" id="GO:0009307">
    <property type="term" value="P:DNA restriction-modification system"/>
    <property type="evidence" value="ECO:0007669"/>
    <property type="project" value="InterPro"/>
</dbReference>
<dbReference type="RefSeq" id="WP_156847509.1">
    <property type="nucleotide sequence ID" value="NZ_CACRSK010000006.1"/>
</dbReference>
<keyword evidence="4" id="KW-0949">S-adenosyl-L-methionine</keyword>
<dbReference type="InterPro" id="IPR012327">
    <property type="entry name" value="MeTrfase_D12"/>
</dbReference>
<dbReference type="AlphaFoldDB" id="A0A6N2T9A2"/>
<dbReference type="GO" id="GO:0032259">
    <property type="term" value="P:methylation"/>
    <property type="evidence" value="ECO:0007669"/>
    <property type="project" value="UniProtKB-KW"/>
</dbReference>
<sequence length="327" mass="38074">MNYIGSKLTLTPWIKNVVYKICGENLKNKVFCDLFAGTGIVGISFKNEVKKVISNDFEYYAYVLNKNYIKNSQNLSNTENLIENLNNLEPKKDFIYQNYAKDRMYFSGKNAMKIDAIRIEIDRLYNTNKISKDKFYFLLASLLESADKVANTASVYGAFLKHLKKSAQKELALKPAKFEITNQKNEVYNEDANLLIKKIKGDILYLDPPYNTRQYGANYHLLNTIALYDDFIPRGKTGLREYNRSKYCSKNSVLNEFESLIKAANFNYIFLSYNNEGLMSLKEIKEIMSKYGKYSVCKKEYSRFKADNNRTHKADKTYEFLHILIKN</sequence>
<dbReference type="Gene3D" id="3.40.50.150">
    <property type="entry name" value="Vaccinia Virus protein VP39"/>
    <property type="match status" value="1"/>
</dbReference>
<dbReference type="InterPro" id="IPR029063">
    <property type="entry name" value="SAM-dependent_MTases_sf"/>
</dbReference>
<evidence type="ECO:0000313" key="6">
    <source>
        <dbReference type="EMBL" id="VYT00306.1"/>
    </source>
</evidence>
<protein>
    <recommendedName>
        <fullName evidence="1">site-specific DNA-methyltransferase (adenine-specific)</fullName>
        <ecNumber evidence="1">2.1.1.72</ecNumber>
    </recommendedName>
</protein>
<dbReference type="SUPFAM" id="SSF53335">
    <property type="entry name" value="S-adenosyl-L-methionine-dependent methyltransferases"/>
    <property type="match status" value="1"/>
</dbReference>
<evidence type="ECO:0000256" key="3">
    <source>
        <dbReference type="ARBA" id="ARBA00022679"/>
    </source>
</evidence>
<dbReference type="GO" id="GO:0003676">
    <property type="term" value="F:nucleic acid binding"/>
    <property type="evidence" value="ECO:0007669"/>
    <property type="project" value="InterPro"/>
</dbReference>
<organism evidence="6">
    <name type="scientific">Campylobacter ureolyticus</name>
    <dbReference type="NCBI Taxonomy" id="827"/>
    <lineage>
        <taxon>Bacteria</taxon>
        <taxon>Pseudomonadati</taxon>
        <taxon>Campylobacterota</taxon>
        <taxon>Epsilonproteobacteria</taxon>
        <taxon>Campylobacterales</taxon>
        <taxon>Campylobacteraceae</taxon>
        <taxon>Campylobacter</taxon>
    </lineage>
</organism>
<gene>
    <name evidence="6" type="primary">fokIM_2</name>
    <name evidence="6" type="ORF">CULFYP111_01190</name>
</gene>
<evidence type="ECO:0000256" key="2">
    <source>
        <dbReference type="ARBA" id="ARBA00022603"/>
    </source>
</evidence>
<keyword evidence="3 6" id="KW-0808">Transferase</keyword>
<evidence type="ECO:0000256" key="4">
    <source>
        <dbReference type="ARBA" id="ARBA00022691"/>
    </source>
</evidence>
<accession>A0A6N2T9A2</accession>